<feature type="transmembrane region" description="Helical" evidence="1">
    <location>
        <begin position="6"/>
        <end position="23"/>
    </location>
</feature>
<sequence>MQETQIIAIVCFIVGLFVAPTISRRIEKSLYEKIKGYDKENSAIWLAMYTVRIAVFLMLFVLLGLVVFAASIIVFDITDFGFSRFQFVSVFFLLLIVMQLLGGVDNAFERFKKGDGGGQGVNADKGNSPAKEDRRPKSTDYRFLKDGEAFFPGDEFETADGKWQVLTQAEYDEWSSFRAHFYQDEYENGEMSRFRRKLI</sequence>
<evidence type="ECO:0000313" key="2">
    <source>
        <dbReference type="EMBL" id="OES24797.1"/>
    </source>
</evidence>
<protein>
    <submittedName>
        <fullName evidence="2">Uncharacterized protein</fullName>
    </submittedName>
</protein>
<keyword evidence="1" id="KW-0472">Membrane</keyword>
<gene>
    <name evidence="2" type="ORF">BFV95_4556</name>
</gene>
<keyword evidence="3" id="KW-1185">Reference proteome</keyword>
<evidence type="ECO:0000256" key="1">
    <source>
        <dbReference type="SAM" id="Phobius"/>
    </source>
</evidence>
<dbReference type="EMBL" id="MIPY01000058">
    <property type="protein sequence ID" value="OES24797.1"/>
    <property type="molecule type" value="Genomic_DNA"/>
</dbReference>
<proteinExistence type="predicted"/>
<accession>A0AB36FMX7</accession>
<dbReference type="AlphaFoldDB" id="A0AB36FMX7"/>
<dbReference type="Proteomes" id="UP000095392">
    <property type="component" value="Unassembled WGS sequence"/>
</dbReference>
<evidence type="ECO:0000313" key="3">
    <source>
        <dbReference type="Proteomes" id="UP000095392"/>
    </source>
</evidence>
<name>A0AB36FMX7_ALTMA</name>
<feature type="transmembrane region" description="Helical" evidence="1">
    <location>
        <begin position="44"/>
        <end position="73"/>
    </location>
</feature>
<keyword evidence="1" id="KW-1133">Transmembrane helix</keyword>
<keyword evidence="1" id="KW-0812">Transmembrane</keyword>
<feature type="transmembrane region" description="Helical" evidence="1">
    <location>
        <begin position="85"/>
        <end position="104"/>
    </location>
</feature>
<comment type="caution">
    <text evidence="2">The sequence shown here is derived from an EMBL/GenBank/DDBJ whole genome shotgun (WGS) entry which is preliminary data.</text>
</comment>
<reference evidence="2 3" key="1">
    <citation type="submission" date="2016-09" db="EMBL/GenBank/DDBJ databases">
        <title>Draft Genome Sequence of four Alteromonas macleodii strains isolated from copper coupons and grown long-term at elevated copper levels.</title>
        <authorList>
            <person name="Cusick K."/>
            <person name="Dale J."/>
            <person name="Little B."/>
            <person name="Biffinger J."/>
        </authorList>
    </citation>
    <scope>NUCLEOTIDE SEQUENCE [LARGE SCALE GENOMIC DNA]</scope>
    <source>
        <strain evidence="2 3">KCP01</strain>
    </source>
</reference>
<dbReference type="RefSeq" id="WP_069945307.1">
    <property type="nucleotide sequence ID" value="NZ_MIPW01000063.1"/>
</dbReference>
<organism evidence="2 3">
    <name type="scientific">Alteromonas macleodii</name>
    <name type="common">Pseudoalteromonas macleodii</name>
    <dbReference type="NCBI Taxonomy" id="28108"/>
    <lineage>
        <taxon>Bacteria</taxon>
        <taxon>Pseudomonadati</taxon>
        <taxon>Pseudomonadota</taxon>
        <taxon>Gammaproteobacteria</taxon>
        <taxon>Alteromonadales</taxon>
        <taxon>Alteromonadaceae</taxon>
        <taxon>Alteromonas/Salinimonas group</taxon>
        <taxon>Alteromonas</taxon>
    </lineage>
</organism>